<evidence type="ECO:0000256" key="19">
    <source>
        <dbReference type="ARBA" id="ARBA00093529"/>
    </source>
</evidence>
<sequence length="848" mass="94462">MPTVGVNRDLLFRALGRTYTDEEFDELCFEFGLELDEITSEKELISKEQGDSKASGASDVILYKIDVPANRYDLLCLEGLVRGLQVFKNKLDAPRYTRVSPVSGQPQRLIITKETAAVRPHAVAAVLRNITFTQERYDSFIELQEKLHQNICRKRSLVAIGTHDLDTISGPFTYTAKPPGDICFKPLNQTKEYTATQLMSLYKSDSHLKHYLHIIEDKPVYPIIYDSNGIVLSMPPIINGDHTKITLKTKNVFIECTATDLTKAKIVLDMMVTMFSQYCSKPFTVEEAEVVCPDGRICTYPELAYRKERLSSEFINHKVGINESTENIAQLLTRMCLLSRATGVGDEIEVEIPPTRSDVIHACDIMEDAAIAYGFNNITRTTPRTYTVANQFPLNKLTELLRQDLAAAGFTEALNFALCSQEDIGDKLGKKISETRAVHISNPKTAEFQVARTTLLPGLLKTIAANRKMPLPLKLFEISDVVLKDDTKDVGARNSRRFCAVYYNKSPGFEVIHGLLDRAMQLLEVKSARGDGYHIQAADDSTFFPGRCAEVFVHGKSVGRLGVLHPDVINRFELTMPCSALEIDIEPFLGHTAETLLTHDVPMQEVVRHKFPTLHEPPQALVSHPASTKTIFGDMSTSVGLKALNDFLADKSYIEGFAASQADTAVFDAIPSAPSSNLCHLMRWYNHIQSFLRERPSLPLAKGQFVLPSTPPPSSNANDNDDDFDLFGSDDEEESEEAARIKEQRLAEYAAKKSKKPALIAKSSILLDVKPWDDETDMAKLEECVRSVTMDGLLWGQSKLVPVGYGIKKLQIGCVVEDDKVGTDLLEEAITAFEEYVQSVDVAAFNKI</sequence>
<dbReference type="Gene3D" id="3.50.40.10">
    <property type="entry name" value="Phenylalanyl-trna Synthetase, Chain B, domain 3"/>
    <property type="match status" value="1"/>
</dbReference>
<evidence type="ECO:0000256" key="20">
    <source>
        <dbReference type="RuleBase" id="RU003791"/>
    </source>
</evidence>
<dbReference type="Pfam" id="PF18262">
    <property type="entry name" value="PhetRS_B1"/>
    <property type="match status" value="1"/>
</dbReference>
<dbReference type="FunFam" id="3.50.40.10:FF:000002">
    <property type="entry name" value="phenylalanine--tRNA ligase beta subunit"/>
    <property type="match status" value="1"/>
</dbReference>
<keyword evidence="14" id="KW-0460">Magnesium</keyword>
<dbReference type="FunFam" id="3.30.56.10:FF:000010">
    <property type="entry name" value="Phenylalanyl-tRNA synthetase subunit beta"/>
    <property type="match status" value="1"/>
</dbReference>
<dbReference type="Pfam" id="PF17759">
    <property type="entry name" value="tRNA_synthFbeta"/>
    <property type="match status" value="1"/>
</dbReference>
<dbReference type="Proteomes" id="UP000472271">
    <property type="component" value="Chromosome 13"/>
</dbReference>
<evidence type="ECO:0000256" key="5">
    <source>
        <dbReference type="ARBA" id="ARBA00012814"/>
    </source>
</evidence>
<gene>
    <name evidence="23" type="primary">farsb</name>
</gene>
<dbReference type="GO" id="GO:0006432">
    <property type="term" value="P:phenylalanyl-tRNA aminoacylation"/>
    <property type="evidence" value="ECO:0007669"/>
    <property type="project" value="InterPro"/>
</dbReference>
<keyword evidence="24" id="KW-1185">Reference proteome</keyword>
<dbReference type="CDD" id="cd00292">
    <property type="entry name" value="EF1B"/>
    <property type="match status" value="1"/>
</dbReference>
<dbReference type="InterPro" id="IPR045864">
    <property type="entry name" value="aa-tRNA-synth_II/BPL/LPL"/>
</dbReference>
<comment type="similarity">
    <text evidence="3 20">Belongs to the EF-1-beta/EF-1-delta family.</text>
</comment>
<evidence type="ECO:0000259" key="22">
    <source>
        <dbReference type="PROSITE" id="PS51483"/>
    </source>
</evidence>
<comment type="subcellular location">
    <subcellularLocation>
        <location evidence="2">Cytoplasm</location>
    </subcellularLocation>
</comment>
<dbReference type="PANTHER" id="PTHR10947">
    <property type="entry name" value="PHENYLALANYL-TRNA SYNTHETASE BETA CHAIN AND LEUCINE-RICH REPEAT-CONTAINING PROTEIN 47"/>
    <property type="match status" value="1"/>
</dbReference>
<dbReference type="GO" id="GO:0004826">
    <property type="term" value="F:phenylalanine-tRNA ligase activity"/>
    <property type="evidence" value="ECO:0007669"/>
    <property type="project" value="UniProtKB-EC"/>
</dbReference>
<dbReference type="CTD" id="10056"/>
<evidence type="ECO:0000313" key="24">
    <source>
        <dbReference type="Proteomes" id="UP000472271"/>
    </source>
</evidence>
<evidence type="ECO:0000256" key="10">
    <source>
        <dbReference type="ARBA" id="ARBA00022723"/>
    </source>
</evidence>
<proteinExistence type="inferred from homology"/>
<dbReference type="Gene3D" id="3.30.930.10">
    <property type="entry name" value="Bira Bifunctional Protein, Domain 2"/>
    <property type="match status" value="1"/>
</dbReference>
<dbReference type="GeneID" id="115432104"/>
<dbReference type="InterPro" id="IPR040659">
    <property type="entry name" value="PhetRS_B1"/>
</dbReference>
<dbReference type="CDD" id="cd00769">
    <property type="entry name" value="PheRS_beta_core"/>
    <property type="match status" value="1"/>
</dbReference>
<feature type="compositionally biased region" description="Acidic residues" evidence="21">
    <location>
        <begin position="719"/>
        <end position="736"/>
    </location>
</feature>
<dbReference type="SMART" id="SM00873">
    <property type="entry name" value="B3_4"/>
    <property type="match status" value="1"/>
</dbReference>
<dbReference type="InterPro" id="IPR041616">
    <property type="entry name" value="PheRS_beta_core"/>
</dbReference>
<dbReference type="Gene3D" id="3.30.56.10">
    <property type="match status" value="2"/>
</dbReference>
<dbReference type="GO" id="GO:0000287">
    <property type="term" value="F:magnesium ion binding"/>
    <property type="evidence" value="ECO:0007669"/>
    <property type="project" value="InterPro"/>
</dbReference>
<dbReference type="PROSITE" id="PS51483">
    <property type="entry name" value="B5"/>
    <property type="match status" value="1"/>
</dbReference>
<dbReference type="InterPro" id="IPR005146">
    <property type="entry name" value="B3/B4_tRNA-bd"/>
</dbReference>
<dbReference type="InParanoid" id="A0A673A6Q5"/>
<dbReference type="Gene3D" id="3.30.70.60">
    <property type="match status" value="1"/>
</dbReference>
<protein>
    <recommendedName>
        <fullName evidence="7">Elongation factor 1-beta</fullName>
        <ecNumber evidence="5">6.1.1.20</ecNumber>
    </recommendedName>
    <alternativeName>
        <fullName evidence="6">Phenylalanine--tRNA ligase beta subunit</fullName>
    </alternativeName>
    <alternativeName>
        <fullName evidence="17">Phenylalanyl-tRNA synthetase beta subunit</fullName>
    </alternativeName>
</protein>
<dbReference type="Ensembl" id="ENSSORT00005025051.1">
    <property type="protein sequence ID" value="ENSSORP00005024338.1"/>
    <property type="gene ID" value="ENSSORG00005011505.1"/>
</dbReference>
<reference evidence="23" key="3">
    <citation type="submission" date="2025-09" db="UniProtKB">
        <authorList>
            <consortium name="Ensembl"/>
        </authorList>
    </citation>
    <scope>IDENTIFICATION</scope>
</reference>
<feature type="region of interest" description="Disordered" evidence="21">
    <location>
        <begin position="707"/>
        <end position="737"/>
    </location>
</feature>
<evidence type="ECO:0000256" key="6">
    <source>
        <dbReference type="ARBA" id="ARBA00017032"/>
    </source>
</evidence>
<dbReference type="OrthoDB" id="1698572at2759"/>
<evidence type="ECO:0000256" key="15">
    <source>
        <dbReference type="ARBA" id="ARBA00022917"/>
    </source>
</evidence>
<dbReference type="SMART" id="SM00888">
    <property type="entry name" value="EF1_GNE"/>
    <property type="match status" value="1"/>
</dbReference>
<organism evidence="23 24">
    <name type="scientific">Sphaeramia orbicularis</name>
    <name type="common">orbiculate cardinalfish</name>
    <dbReference type="NCBI Taxonomy" id="375764"/>
    <lineage>
        <taxon>Eukaryota</taxon>
        <taxon>Metazoa</taxon>
        <taxon>Chordata</taxon>
        <taxon>Craniata</taxon>
        <taxon>Vertebrata</taxon>
        <taxon>Euteleostomi</taxon>
        <taxon>Actinopterygii</taxon>
        <taxon>Neopterygii</taxon>
        <taxon>Teleostei</taxon>
        <taxon>Neoteleostei</taxon>
        <taxon>Acanthomorphata</taxon>
        <taxon>Gobiaria</taxon>
        <taxon>Kurtiformes</taxon>
        <taxon>Apogonoidei</taxon>
        <taxon>Apogonidae</taxon>
        <taxon>Apogoninae</taxon>
        <taxon>Sphaeramia</taxon>
    </lineage>
</organism>
<dbReference type="GO" id="GO:0003746">
    <property type="term" value="F:translation elongation factor activity"/>
    <property type="evidence" value="ECO:0007669"/>
    <property type="project" value="UniProtKB-KW"/>
</dbReference>
<evidence type="ECO:0000256" key="21">
    <source>
        <dbReference type="SAM" id="MobiDB-lite"/>
    </source>
</evidence>
<evidence type="ECO:0000256" key="4">
    <source>
        <dbReference type="ARBA" id="ARBA00007438"/>
    </source>
</evidence>
<dbReference type="InterPro" id="IPR009061">
    <property type="entry name" value="DNA-bd_dom_put_sf"/>
</dbReference>
<evidence type="ECO:0000256" key="2">
    <source>
        <dbReference type="ARBA" id="ARBA00004496"/>
    </source>
</evidence>
<dbReference type="SUPFAM" id="SSF55681">
    <property type="entry name" value="Class II aaRS and biotin synthetases"/>
    <property type="match status" value="1"/>
</dbReference>
<dbReference type="Pfam" id="PF03483">
    <property type="entry name" value="B3_4"/>
    <property type="match status" value="1"/>
</dbReference>
<dbReference type="Pfam" id="PF10587">
    <property type="entry name" value="EF-1_beta_acid"/>
    <property type="match status" value="1"/>
</dbReference>
<reference evidence="23" key="1">
    <citation type="submission" date="2019-06" db="EMBL/GenBank/DDBJ databases">
        <authorList>
            <consortium name="Wellcome Sanger Institute Data Sharing"/>
        </authorList>
    </citation>
    <scope>NUCLEOTIDE SEQUENCE [LARGE SCALE GENOMIC DNA]</scope>
</reference>
<evidence type="ECO:0000256" key="3">
    <source>
        <dbReference type="ARBA" id="ARBA00007411"/>
    </source>
</evidence>
<dbReference type="SMART" id="SM00874">
    <property type="entry name" value="B5"/>
    <property type="match status" value="1"/>
</dbReference>
<keyword evidence="9" id="KW-0436">Ligase</keyword>
<evidence type="ECO:0000256" key="16">
    <source>
        <dbReference type="ARBA" id="ARBA00023146"/>
    </source>
</evidence>
<dbReference type="FunFam" id="3.30.56.10:FF:000003">
    <property type="entry name" value="Phenylalanine--tRNA ligase beta subunit"/>
    <property type="match status" value="1"/>
</dbReference>
<dbReference type="InterPro" id="IPR001326">
    <property type="entry name" value="Transl_elong_EF1B_B/D_CS"/>
</dbReference>
<dbReference type="InterPro" id="IPR014717">
    <property type="entry name" value="Transl_elong_EF1B/ribsomal_bS6"/>
</dbReference>
<evidence type="ECO:0000256" key="18">
    <source>
        <dbReference type="ARBA" id="ARBA00093309"/>
    </source>
</evidence>
<dbReference type="CDD" id="cd10308">
    <property type="entry name" value="GST_C_eEF1b_like"/>
    <property type="match status" value="1"/>
</dbReference>
<evidence type="ECO:0000256" key="11">
    <source>
        <dbReference type="ARBA" id="ARBA00022741"/>
    </source>
</evidence>
<dbReference type="SUPFAM" id="SSF56037">
    <property type="entry name" value="PheT/TilS domain"/>
    <property type="match status" value="1"/>
</dbReference>
<evidence type="ECO:0000256" key="12">
    <source>
        <dbReference type="ARBA" id="ARBA00022768"/>
    </source>
</evidence>
<dbReference type="SUPFAM" id="SSF47616">
    <property type="entry name" value="GST C-terminal domain-like"/>
    <property type="match status" value="1"/>
</dbReference>
<dbReference type="InterPro" id="IPR036219">
    <property type="entry name" value="eEF-1beta-like_sf"/>
</dbReference>
<name>A0A673A6Q5_9TELE</name>
<evidence type="ECO:0000313" key="23">
    <source>
        <dbReference type="Ensembl" id="ENSSORP00005024338.1"/>
    </source>
</evidence>
<dbReference type="SUPFAM" id="SSF46955">
    <property type="entry name" value="Putative DNA-binding domain"/>
    <property type="match status" value="2"/>
</dbReference>
<evidence type="ECO:0000256" key="17">
    <source>
        <dbReference type="ARBA" id="ARBA00033189"/>
    </source>
</evidence>
<comment type="function">
    <text evidence="18">Catalytic subunit of the guanine nucleotide exchange factor (GEF) (eEF1B subcomplex) of the eukaryotic elongation factor 1 complex (eEF1). Stimulates the exchange of GDP for GTP on elongation factor 1A (eEF1A), probably by displacing GDP from the nucleotide binding pocket in eEF1A.</text>
</comment>
<dbReference type="GO" id="GO:0005524">
    <property type="term" value="F:ATP binding"/>
    <property type="evidence" value="ECO:0007669"/>
    <property type="project" value="UniProtKB-KW"/>
</dbReference>
<dbReference type="FunFam" id="3.30.70.60:FF:000001">
    <property type="entry name" value="Elongation factor 1-beta 1 like"/>
    <property type="match status" value="1"/>
</dbReference>
<dbReference type="InterPro" id="IPR018940">
    <property type="entry name" value="EF-1_beta_acid_region_euk"/>
</dbReference>
<reference evidence="23" key="2">
    <citation type="submission" date="2025-08" db="UniProtKB">
        <authorList>
            <consortium name="Ensembl"/>
        </authorList>
    </citation>
    <scope>IDENTIFICATION</scope>
</reference>
<dbReference type="InterPro" id="IPR020825">
    <property type="entry name" value="Phe-tRNA_synthase-like_B3/B4"/>
</dbReference>
<dbReference type="Pfam" id="PF03484">
    <property type="entry name" value="B5"/>
    <property type="match status" value="1"/>
</dbReference>
<dbReference type="InterPro" id="IPR005147">
    <property type="entry name" value="tRNA_synthase_B5-dom"/>
</dbReference>
<comment type="similarity">
    <text evidence="4">Belongs to the phenylalanyl-tRNA synthetase beta subunit family. Type 2 subfamily.</text>
</comment>
<dbReference type="InterPro" id="IPR045060">
    <property type="entry name" value="Phe-tRNA-ligase_IIc_bsu"/>
</dbReference>
<dbReference type="SMART" id="SM01182">
    <property type="entry name" value="EF-1_beta_acid"/>
    <property type="match status" value="1"/>
</dbReference>
<dbReference type="InterPro" id="IPR014038">
    <property type="entry name" value="EF1B_bsu/dsu_GNE"/>
</dbReference>
<dbReference type="NCBIfam" id="TIGR00471">
    <property type="entry name" value="pheT_arch"/>
    <property type="match status" value="1"/>
</dbReference>
<dbReference type="GO" id="GO:0003723">
    <property type="term" value="F:RNA binding"/>
    <property type="evidence" value="ECO:0007669"/>
    <property type="project" value="InterPro"/>
</dbReference>
<keyword evidence="12 20" id="KW-0251">Elongation factor</keyword>
<dbReference type="FunFam" id="3.30.930.10:FF:000032">
    <property type="entry name" value="Phenylalanine--tRNA ligase beta subunit"/>
    <property type="match status" value="1"/>
</dbReference>
<keyword evidence="16" id="KW-0030">Aminoacyl-tRNA synthetase</keyword>
<dbReference type="GO" id="GO:0009328">
    <property type="term" value="C:phenylalanine-tRNA ligase complex"/>
    <property type="evidence" value="ECO:0007669"/>
    <property type="project" value="TreeGrafter"/>
</dbReference>
<dbReference type="SUPFAM" id="SSF54984">
    <property type="entry name" value="eEF-1beta-like"/>
    <property type="match status" value="1"/>
</dbReference>
<keyword evidence="8" id="KW-0963">Cytoplasm</keyword>
<keyword evidence="15 20" id="KW-0648">Protein biosynthesis</keyword>
<evidence type="ECO:0000256" key="9">
    <source>
        <dbReference type="ARBA" id="ARBA00022598"/>
    </source>
</evidence>
<dbReference type="InterPro" id="IPR004531">
    <property type="entry name" value="Phe-tRNA-synth_IIc_bsu_arc_euk"/>
</dbReference>
<dbReference type="Gene3D" id="1.20.1050.130">
    <property type="match status" value="1"/>
</dbReference>
<evidence type="ECO:0000256" key="13">
    <source>
        <dbReference type="ARBA" id="ARBA00022840"/>
    </source>
</evidence>
<dbReference type="InterPro" id="IPR036282">
    <property type="entry name" value="Glutathione-S-Trfase_C_sf"/>
</dbReference>
<evidence type="ECO:0000256" key="8">
    <source>
        <dbReference type="ARBA" id="ARBA00022490"/>
    </source>
</evidence>
<dbReference type="PROSITE" id="PS00825">
    <property type="entry name" value="EF1BD_2"/>
    <property type="match status" value="1"/>
</dbReference>
<keyword evidence="11" id="KW-0547">Nucleotide-binding</keyword>
<dbReference type="RefSeq" id="XP_030008787.1">
    <property type="nucleotide sequence ID" value="XM_030152927.1"/>
</dbReference>
<comment type="subunit">
    <text evidence="19">EF-1 is composed of 4 subunits: alpha, beta (alpha subunit of the eEF1B subcomplex), delta (beta subunit of the eEF1B subcomplex), and gamma (gamma subunit of the eEF1B subcomplex). Interacts with elongation factor EEF1A1.</text>
</comment>
<comment type="cofactor">
    <cofactor evidence="1">
        <name>Mg(2+)</name>
        <dbReference type="ChEBI" id="CHEBI:18420"/>
    </cofactor>
</comment>
<accession>A0A673A6Q5</accession>
<dbReference type="AlphaFoldDB" id="A0A673A6Q5"/>
<dbReference type="EC" id="6.1.1.20" evidence="5"/>
<keyword evidence="13" id="KW-0067">ATP-binding</keyword>
<evidence type="ECO:0000256" key="7">
    <source>
        <dbReference type="ARBA" id="ARBA00017600"/>
    </source>
</evidence>
<dbReference type="PANTHER" id="PTHR10947:SF0">
    <property type="entry name" value="PHENYLALANINE--TRNA LIGASE BETA SUBUNIT"/>
    <property type="match status" value="1"/>
</dbReference>
<evidence type="ECO:0000256" key="1">
    <source>
        <dbReference type="ARBA" id="ARBA00001946"/>
    </source>
</evidence>
<keyword evidence="10" id="KW-0479">Metal-binding</keyword>
<feature type="domain" description="B5" evidence="22">
    <location>
        <begin position="303"/>
        <end position="380"/>
    </location>
</feature>
<dbReference type="Pfam" id="PF00736">
    <property type="entry name" value="EF1_GNE"/>
    <property type="match status" value="1"/>
</dbReference>
<evidence type="ECO:0000256" key="14">
    <source>
        <dbReference type="ARBA" id="ARBA00022842"/>
    </source>
</evidence>